<name>A0ABT7N9A0_9BURK</name>
<dbReference type="InterPro" id="IPR022037">
    <property type="entry name" value="DUF3606"/>
</dbReference>
<keyword evidence="3" id="KW-1185">Reference proteome</keyword>
<feature type="compositionally biased region" description="Acidic residues" evidence="1">
    <location>
        <begin position="73"/>
        <end position="84"/>
    </location>
</feature>
<evidence type="ECO:0000313" key="3">
    <source>
        <dbReference type="Proteomes" id="UP001174908"/>
    </source>
</evidence>
<dbReference type="Pfam" id="PF12244">
    <property type="entry name" value="DUF3606"/>
    <property type="match status" value="1"/>
</dbReference>
<dbReference type="Proteomes" id="UP001174908">
    <property type="component" value="Unassembled WGS sequence"/>
</dbReference>
<feature type="compositionally biased region" description="Basic and acidic residues" evidence="1">
    <location>
        <begin position="85"/>
        <end position="98"/>
    </location>
</feature>
<protein>
    <submittedName>
        <fullName evidence="2">DUF3606 domain-containing protein</fullName>
    </submittedName>
</protein>
<reference evidence="2" key="1">
    <citation type="submission" date="2023-06" db="EMBL/GenBank/DDBJ databases">
        <authorList>
            <person name="Jiang Y."/>
            <person name="Liu Q."/>
        </authorList>
    </citation>
    <scope>NUCLEOTIDE SEQUENCE</scope>
    <source>
        <strain evidence="2">CGMCC 1.12089</strain>
    </source>
</reference>
<gene>
    <name evidence="2" type="ORF">QTH91_08480</name>
</gene>
<dbReference type="RefSeq" id="WP_286659543.1">
    <property type="nucleotide sequence ID" value="NZ_JASZYV010000001.1"/>
</dbReference>
<evidence type="ECO:0000313" key="2">
    <source>
        <dbReference type="EMBL" id="MDM0044512.1"/>
    </source>
</evidence>
<feature type="region of interest" description="Disordered" evidence="1">
    <location>
        <begin position="62"/>
        <end position="98"/>
    </location>
</feature>
<dbReference type="EMBL" id="JASZYV010000001">
    <property type="protein sequence ID" value="MDM0044512.1"/>
    <property type="molecule type" value="Genomic_DNA"/>
</dbReference>
<proteinExistence type="predicted"/>
<evidence type="ECO:0000256" key="1">
    <source>
        <dbReference type="SAM" id="MobiDB-lite"/>
    </source>
</evidence>
<accession>A0ABT7N9A0</accession>
<organism evidence="2 3">
    <name type="scientific">Variovorax dokdonensis</name>
    <dbReference type="NCBI Taxonomy" id="344883"/>
    <lineage>
        <taxon>Bacteria</taxon>
        <taxon>Pseudomonadati</taxon>
        <taxon>Pseudomonadota</taxon>
        <taxon>Betaproteobacteria</taxon>
        <taxon>Burkholderiales</taxon>
        <taxon>Comamonadaceae</taxon>
        <taxon>Variovorax</taxon>
    </lineage>
</organism>
<sequence>MSTSSSRETAPIAPDAIGLDRIDVHSDAALDQWAKRFDVSSDQVKDAVAKVGDLATDVELHLKGSRSTSNEMTTEDAADDLDEAERERKAAERPLKNA</sequence>
<comment type="caution">
    <text evidence="2">The sequence shown here is derived from an EMBL/GenBank/DDBJ whole genome shotgun (WGS) entry which is preliminary data.</text>
</comment>